<dbReference type="EMBL" id="FOGT01000008">
    <property type="protein sequence ID" value="SES11372.1"/>
    <property type="molecule type" value="Genomic_DNA"/>
</dbReference>
<dbReference type="AlphaFoldDB" id="A0A1H9UPR9"/>
<organism evidence="1 2">
    <name type="scientific">Salipaludibacillus aurantiacus</name>
    <dbReference type="NCBI Taxonomy" id="1601833"/>
    <lineage>
        <taxon>Bacteria</taxon>
        <taxon>Bacillati</taxon>
        <taxon>Bacillota</taxon>
        <taxon>Bacilli</taxon>
        <taxon>Bacillales</taxon>
        <taxon>Bacillaceae</taxon>
    </lineage>
</organism>
<evidence type="ECO:0000313" key="1">
    <source>
        <dbReference type="EMBL" id="SES11372.1"/>
    </source>
</evidence>
<protein>
    <submittedName>
        <fullName evidence="1">Uncharacterized protein</fullName>
    </submittedName>
</protein>
<accession>A0A1H9UPR9</accession>
<evidence type="ECO:0000313" key="2">
    <source>
        <dbReference type="Proteomes" id="UP000198571"/>
    </source>
</evidence>
<dbReference type="OrthoDB" id="1684927at2"/>
<sequence>MVDFGFFRGFVTSINDFLTGQNAENEGCFKLMTVEDGTGAIVNFVVAPETYVVDQEIIGVGDRVTGYYDRNAPVPLIFPPQYRALVMVKEIPGVNVKADFFKSQLVSSDGMLQVNLTPYTPILLANGQPFTGNPANRNLIIIYGPSTRSIPAQTVPYRIIVWCSE</sequence>
<dbReference type="STRING" id="1601833.SAMN05518684_10887"/>
<reference evidence="2" key="1">
    <citation type="submission" date="2016-10" db="EMBL/GenBank/DDBJ databases">
        <authorList>
            <person name="Varghese N."/>
            <person name="Submissions S."/>
        </authorList>
    </citation>
    <scope>NUCLEOTIDE SEQUENCE [LARGE SCALE GENOMIC DNA]</scope>
    <source>
        <strain evidence="2">S9</strain>
    </source>
</reference>
<proteinExistence type="predicted"/>
<keyword evidence="2" id="KW-1185">Reference proteome</keyword>
<dbReference type="Proteomes" id="UP000198571">
    <property type="component" value="Unassembled WGS sequence"/>
</dbReference>
<dbReference type="RefSeq" id="WP_093051915.1">
    <property type="nucleotide sequence ID" value="NZ_FOGT01000008.1"/>
</dbReference>
<name>A0A1H9UPR9_9BACI</name>
<gene>
    <name evidence="1" type="ORF">SAMN05518684_10887</name>
</gene>